<evidence type="ECO:0000313" key="3">
    <source>
        <dbReference type="WBParaSite" id="PDA_v2.g26498.t1"/>
    </source>
</evidence>
<dbReference type="AlphaFoldDB" id="A0A914Q598"/>
<evidence type="ECO:0000256" key="1">
    <source>
        <dbReference type="SAM" id="Phobius"/>
    </source>
</evidence>
<keyword evidence="2" id="KW-1185">Reference proteome</keyword>
<protein>
    <submittedName>
        <fullName evidence="3">Uncharacterized protein</fullName>
    </submittedName>
</protein>
<sequence>MVYDRSTDQFFVQIDALIKNPSMLLTVIMTGFNDFGSLWYISAMPVNYVYRYFLICRNRELPTIYFISLILLSIIGPLFIAIINQINFWPTEMYASLYEATFKEYGQVIVITKYRTLIDVYSAATPLLIVFYYLIITVTFIFISLRMNSLKKLLTSTTASMQTQINIILLVQAGVPLIMNVLPPIALCLSWFLEFNTPKEFFIFGLVNAWTPCINGLTTLLVIKPYRRYYFHLILKLYYRKEEDIPLFKTFRSRSIVDSIKSLS</sequence>
<keyword evidence="1" id="KW-0472">Membrane</keyword>
<keyword evidence="1" id="KW-1133">Transmembrane helix</keyword>
<evidence type="ECO:0000313" key="2">
    <source>
        <dbReference type="Proteomes" id="UP000887578"/>
    </source>
</evidence>
<feature type="transmembrane region" description="Helical" evidence="1">
    <location>
        <begin position="165"/>
        <end position="182"/>
    </location>
</feature>
<feature type="transmembrane region" description="Helical" evidence="1">
    <location>
        <begin position="202"/>
        <end position="223"/>
    </location>
</feature>
<dbReference type="Proteomes" id="UP000887578">
    <property type="component" value="Unplaced"/>
</dbReference>
<dbReference type="WBParaSite" id="PDA_v2.g26498.t1">
    <property type="protein sequence ID" value="PDA_v2.g26498.t1"/>
    <property type="gene ID" value="PDA_v2.g26498"/>
</dbReference>
<dbReference type="SUPFAM" id="SSF81321">
    <property type="entry name" value="Family A G protein-coupled receptor-like"/>
    <property type="match status" value="1"/>
</dbReference>
<organism evidence="2 3">
    <name type="scientific">Panagrolaimus davidi</name>
    <dbReference type="NCBI Taxonomy" id="227884"/>
    <lineage>
        <taxon>Eukaryota</taxon>
        <taxon>Metazoa</taxon>
        <taxon>Ecdysozoa</taxon>
        <taxon>Nematoda</taxon>
        <taxon>Chromadorea</taxon>
        <taxon>Rhabditida</taxon>
        <taxon>Tylenchina</taxon>
        <taxon>Panagrolaimomorpha</taxon>
        <taxon>Panagrolaimoidea</taxon>
        <taxon>Panagrolaimidae</taxon>
        <taxon>Panagrolaimus</taxon>
    </lineage>
</organism>
<keyword evidence="1" id="KW-0812">Transmembrane</keyword>
<proteinExistence type="predicted"/>
<feature type="transmembrane region" description="Helical" evidence="1">
    <location>
        <begin position="123"/>
        <end position="145"/>
    </location>
</feature>
<name>A0A914Q598_9BILA</name>
<accession>A0A914Q598</accession>
<dbReference type="InterPro" id="IPR019428">
    <property type="entry name" value="7TM_GPCR_serpentine_rcpt_Str"/>
</dbReference>
<reference evidence="3" key="1">
    <citation type="submission" date="2022-11" db="UniProtKB">
        <authorList>
            <consortium name="WormBaseParasite"/>
        </authorList>
    </citation>
    <scope>IDENTIFICATION</scope>
</reference>
<dbReference type="Pfam" id="PF10326">
    <property type="entry name" value="7TM_GPCR_Str"/>
    <property type="match status" value="1"/>
</dbReference>
<feature type="transmembrane region" description="Helical" evidence="1">
    <location>
        <begin position="63"/>
        <end position="83"/>
    </location>
</feature>